<evidence type="ECO:0000256" key="1">
    <source>
        <dbReference type="SAM" id="SignalP"/>
    </source>
</evidence>
<organism evidence="2">
    <name type="scientific">Oryza punctata</name>
    <name type="common">Red rice</name>
    <dbReference type="NCBI Taxonomy" id="4537"/>
    <lineage>
        <taxon>Eukaryota</taxon>
        <taxon>Viridiplantae</taxon>
        <taxon>Streptophyta</taxon>
        <taxon>Embryophyta</taxon>
        <taxon>Tracheophyta</taxon>
        <taxon>Spermatophyta</taxon>
        <taxon>Magnoliopsida</taxon>
        <taxon>Liliopsida</taxon>
        <taxon>Poales</taxon>
        <taxon>Poaceae</taxon>
        <taxon>BOP clade</taxon>
        <taxon>Oryzoideae</taxon>
        <taxon>Oryzeae</taxon>
        <taxon>Oryzinae</taxon>
        <taxon>Oryza</taxon>
    </lineage>
</organism>
<name>A0A0E0M0G3_ORYPU</name>
<evidence type="ECO:0000313" key="2">
    <source>
        <dbReference type="EnsemblPlants" id="OPUNC09G06530.1"/>
    </source>
</evidence>
<dbReference type="Gramene" id="OPUNC09G06530.1">
    <property type="protein sequence ID" value="OPUNC09G06530.1"/>
    <property type="gene ID" value="OPUNC09G06530"/>
</dbReference>
<reference evidence="2" key="1">
    <citation type="submission" date="2015-04" db="UniProtKB">
        <authorList>
            <consortium name="EnsemblPlants"/>
        </authorList>
    </citation>
    <scope>IDENTIFICATION</scope>
</reference>
<accession>A0A0E0M0G3</accession>
<dbReference type="HOGENOM" id="CLU_759494_0_0_1"/>
<dbReference type="Proteomes" id="UP000026962">
    <property type="component" value="Chromosome 9"/>
</dbReference>
<feature type="chain" id="PRO_5002366936" evidence="1">
    <location>
        <begin position="28"/>
        <end position="365"/>
    </location>
</feature>
<dbReference type="EnsemblPlants" id="OPUNC09G06530.1">
    <property type="protein sequence ID" value="OPUNC09G06530.1"/>
    <property type="gene ID" value="OPUNC09G06530"/>
</dbReference>
<sequence>MSPSDQVLLFGCLRRILLLYVVLSAMAGEMDHRIINGDRFLVCPGCVPELDDVKSFEVHTITDEGGKLHSLTELGGRTTADGFQAKVVPSVTDVGDGIHGDVSHRKLHSITELGGRADDDSFQAKVVLSVTDVGDGGHGEVSQRKLHSITELGGRAATDGFQAKVVPSVTDVSDGVHGDVSHRKLHSVAKVANEVRDITEVGGGVDGNVHHRKLCSITEVADEVLYITWSATEVPVITEVGGSVNDDVSHQVRPVTEVNGGVDGDVNVRFVIEVDGYAAADKVHVITNEGVGADGKLSASQVLYAARAEANTAAAGKWHRVPTDESSEHNSDCLIFAMMVMVVMAVGRASERKGADGRHAPHRRF</sequence>
<protein>
    <submittedName>
        <fullName evidence="2">Uncharacterized protein</fullName>
    </submittedName>
</protein>
<proteinExistence type="predicted"/>
<feature type="signal peptide" evidence="1">
    <location>
        <begin position="1"/>
        <end position="27"/>
    </location>
</feature>
<evidence type="ECO:0000313" key="3">
    <source>
        <dbReference type="Proteomes" id="UP000026962"/>
    </source>
</evidence>
<reference evidence="2" key="2">
    <citation type="submission" date="2018-05" db="EMBL/GenBank/DDBJ databases">
        <title>OpunRS2 (Oryza punctata Reference Sequence Version 2).</title>
        <authorList>
            <person name="Zhang J."/>
            <person name="Kudrna D."/>
            <person name="Lee S."/>
            <person name="Talag J."/>
            <person name="Welchert J."/>
            <person name="Wing R.A."/>
        </authorList>
    </citation>
    <scope>NUCLEOTIDE SEQUENCE [LARGE SCALE GENOMIC DNA]</scope>
</reference>
<keyword evidence="3" id="KW-1185">Reference proteome</keyword>
<keyword evidence="1" id="KW-0732">Signal</keyword>
<dbReference type="AlphaFoldDB" id="A0A0E0M0G3"/>
<dbReference type="STRING" id="4537.A0A0E0M0G3"/>